<reference evidence="6 7" key="1">
    <citation type="submission" date="2018-08" db="EMBL/GenBank/DDBJ databases">
        <title>Genome sequence of Methylocystis hirsuta CSC1, a methanotroph able to accumulate PHAs.</title>
        <authorList>
            <person name="Bordel S."/>
            <person name="Rodriguez E."/>
            <person name="Gancedo J."/>
            <person name="Munoz R."/>
        </authorList>
    </citation>
    <scope>NUCLEOTIDE SEQUENCE [LARGE SCALE GENOMIC DNA]</scope>
    <source>
        <strain evidence="6 7">CSC1</strain>
    </source>
</reference>
<evidence type="ECO:0000259" key="5">
    <source>
        <dbReference type="SMART" id="SM00244"/>
    </source>
</evidence>
<feature type="domain" description="Band 7" evidence="5">
    <location>
        <begin position="48"/>
        <end position="206"/>
    </location>
</feature>
<dbReference type="OrthoDB" id="9809197at2"/>
<dbReference type="InterPro" id="IPR050710">
    <property type="entry name" value="Band7/mec-2_domain"/>
</dbReference>
<proteinExistence type="inferred from homology"/>
<dbReference type="Pfam" id="PF16200">
    <property type="entry name" value="Band_7_C"/>
    <property type="match status" value="1"/>
</dbReference>
<dbReference type="PANTHER" id="PTHR43327:SF10">
    <property type="entry name" value="STOMATIN-LIKE PROTEIN 2, MITOCHONDRIAL"/>
    <property type="match status" value="1"/>
</dbReference>
<dbReference type="PRINTS" id="PR00721">
    <property type="entry name" value="STOMATIN"/>
</dbReference>
<feature type="region of interest" description="Disordered" evidence="3">
    <location>
        <begin position="311"/>
        <end position="330"/>
    </location>
</feature>
<dbReference type="Gene3D" id="3.30.479.30">
    <property type="entry name" value="Band 7 domain"/>
    <property type="match status" value="1"/>
</dbReference>
<dbReference type="EMBL" id="QWDD01000001">
    <property type="protein sequence ID" value="RNJ48754.1"/>
    <property type="molecule type" value="Genomic_DNA"/>
</dbReference>
<dbReference type="SMART" id="SM00244">
    <property type="entry name" value="PHB"/>
    <property type="match status" value="1"/>
</dbReference>
<evidence type="ECO:0000313" key="7">
    <source>
        <dbReference type="Proteomes" id="UP000268623"/>
    </source>
</evidence>
<dbReference type="PANTHER" id="PTHR43327">
    <property type="entry name" value="STOMATIN-LIKE PROTEIN 2, MITOCHONDRIAL"/>
    <property type="match status" value="1"/>
</dbReference>
<dbReference type="FunFam" id="3.30.479.30:FF:000004">
    <property type="entry name" value="Putative membrane protease family, stomatin"/>
    <property type="match status" value="1"/>
</dbReference>
<evidence type="ECO:0000256" key="3">
    <source>
        <dbReference type="SAM" id="MobiDB-lite"/>
    </source>
</evidence>
<dbReference type="GO" id="GO:0098552">
    <property type="term" value="C:side of membrane"/>
    <property type="evidence" value="ECO:0007669"/>
    <property type="project" value="UniProtKB-ARBA"/>
</dbReference>
<organism evidence="6 7">
    <name type="scientific">Methylocystis hirsuta</name>
    <dbReference type="NCBI Taxonomy" id="369798"/>
    <lineage>
        <taxon>Bacteria</taxon>
        <taxon>Pseudomonadati</taxon>
        <taxon>Pseudomonadota</taxon>
        <taxon>Alphaproteobacteria</taxon>
        <taxon>Hyphomicrobiales</taxon>
        <taxon>Methylocystaceae</taxon>
        <taxon>Methylocystis</taxon>
    </lineage>
</organism>
<feature type="transmembrane region" description="Helical" evidence="4">
    <location>
        <begin position="35"/>
        <end position="53"/>
    </location>
</feature>
<dbReference type="InterPro" id="IPR001107">
    <property type="entry name" value="Band_7"/>
</dbReference>
<name>A0A3M9XL20_9HYPH</name>
<dbReference type="InterPro" id="IPR001972">
    <property type="entry name" value="Stomatin_HflK_fam"/>
</dbReference>
<dbReference type="RefSeq" id="WP_123174750.1">
    <property type="nucleotide sequence ID" value="NZ_QWDD01000001.1"/>
</dbReference>
<comment type="caution">
    <text evidence="6">The sequence shown here is derived from an EMBL/GenBank/DDBJ whole genome shotgun (WGS) entry which is preliminary data.</text>
</comment>
<evidence type="ECO:0000313" key="6">
    <source>
        <dbReference type="EMBL" id="RNJ48754.1"/>
    </source>
</evidence>
<feature type="compositionally biased region" description="Polar residues" evidence="3">
    <location>
        <begin position="312"/>
        <end position="322"/>
    </location>
</feature>
<keyword evidence="4" id="KW-0472">Membrane</keyword>
<dbReference type="CDD" id="cd08829">
    <property type="entry name" value="SPFH_paraslipin"/>
    <property type="match status" value="1"/>
</dbReference>
<dbReference type="Proteomes" id="UP000268623">
    <property type="component" value="Unassembled WGS sequence"/>
</dbReference>
<keyword evidence="7" id="KW-1185">Reference proteome</keyword>
<dbReference type="GO" id="GO:0005886">
    <property type="term" value="C:plasma membrane"/>
    <property type="evidence" value="ECO:0007669"/>
    <property type="project" value="UniProtKB-ARBA"/>
</dbReference>
<dbReference type="InterPro" id="IPR036013">
    <property type="entry name" value="Band_7/SPFH_dom_sf"/>
</dbReference>
<evidence type="ECO:0000256" key="1">
    <source>
        <dbReference type="ARBA" id="ARBA00004167"/>
    </source>
</evidence>
<protein>
    <submittedName>
        <fullName evidence="6">Paraslipin</fullName>
    </submittedName>
</protein>
<sequence length="330" mass="36428">MGFALFVVGAAAIGLLIIDRSFNLGLPIGLFQNPLFWFAYVALLALSTMVRFVRQQTVLVIERLGRYNRSLTAGVNFVWPIVERVAYTFDLREQVIDVPEQDAITKDNATVTIDGVLYYKIVNAKDAAYGAQDIRRAIINLAQTSMRSAIGSMELDKTFENRSEINERVVRAVSDAAQLWGAHVTRYEIKDIAMPESLRQSMERQMKAERDKRATVLESEGVKQSEINRAEGEKQAAILRAEGQAKAIELVRTQITQVGGDQAVQLEVAKSAIEQYGRLAKAGNSLVLMGDGADPAGWIAKAMAVLKAVNASPASSEAQQRRAQPWREAE</sequence>
<dbReference type="Pfam" id="PF01145">
    <property type="entry name" value="Band_7"/>
    <property type="match status" value="1"/>
</dbReference>
<keyword evidence="4" id="KW-1133">Transmembrane helix</keyword>
<comment type="subcellular location">
    <subcellularLocation>
        <location evidence="1">Membrane</location>
        <topology evidence="1">Single-pass membrane protein</topology>
    </subcellularLocation>
</comment>
<gene>
    <name evidence="6" type="ORF">D1O30_03035</name>
</gene>
<evidence type="ECO:0000256" key="4">
    <source>
        <dbReference type="SAM" id="Phobius"/>
    </source>
</evidence>
<accession>A0A3M9XL20</accession>
<dbReference type="AlphaFoldDB" id="A0A3M9XL20"/>
<evidence type="ECO:0000256" key="2">
    <source>
        <dbReference type="ARBA" id="ARBA00008164"/>
    </source>
</evidence>
<keyword evidence="4" id="KW-0812">Transmembrane</keyword>
<dbReference type="SUPFAM" id="SSF117892">
    <property type="entry name" value="Band 7/SPFH domain"/>
    <property type="match status" value="1"/>
</dbReference>
<comment type="similarity">
    <text evidence="2">Belongs to the band 7/mec-2 family.</text>
</comment>
<dbReference type="InterPro" id="IPR032435">
    <property type="entry name" value="STML2-like_C"/>
</dbReference>